<organism evidence="2">
    <name type="scientific">Anguilla anguilla</name>
    <name type="common">European freshwater eel</name>
    <name type="synonym">Muraena anguilla</name>
    <dbReference type="NCBI Taxonomy" id="7936"/>
    <lineage>
        <taxon>Eukaryota</taxon>
        <taxon>Metazoa</taxon>
        <taxon>Chordata</taxon>
        <taxon>Craniata</taxon>
        <taxon>Vertebrata</taxon>
        <taxon>Euteleostomi</taxon>
        <taxon>Actinopterygii</taxon>
        <taxon>Neopterygii</taxon>
        <taxon>Teleostei</taxon>
        <taxon>Anguilliformes</taxon>
        <taxon>Anguillidae</taxon>
        <taxon>Anguilla</taxon>
    </lineage>
</organism>
<keyword evidence="1" id="KW-0472">Membrane</keyword>
<feature type="transmembrane region" description="Helical" evidence="1">
    <location>
        <begin position="12"/>
        <end position="31"/>
    </location>
</feature>
<reference evidence="2" key="1">
    <citation type="submission" date="2014-11" db="EMBL/GenBank/DDBJ databases">
        <authorList>
            <person name="Amaro Gonzalez C."/>
        </authorList>
    </citation>
    <scope>NUCLEOTIDE SEQUENCE</scope>
</reference>
<protein>
    <submittedName>
        <fullName evidence="2">Uncharacterized protein</fullName>
    </submittedName>
</protein>
<sequence length="33" mass="3793">MSRKSRGKKINFIFPSVAVQMSGFLSFFIILKN</sequence>
<dbReference type="EMBL" id="GBXM01019910">
    <property type="protein sequence ID" value="JAH88667.1"/>
    <property type="molecule type" value="Transcribed_RNA"/>
</dbReference>
<proteinExistence type="predicted"/>
<name>A0A0E9WE83_ANGAN</name>
<evidence type="ECO:0000256" key="1">
    <source>
        <dbReference type="SAM" id="Phobius"/>
    </source>
</evidence>
<accession>A0A0E9WE83</accession>
<keyword evidence="1" id="KW-0812">Transmembrane</keyword>
<reference evidence="2" key="2">
    <citation type="journal article" date="2015" name="Fish Shellfish Immunol.">
        <title>Early steps in the European eel (Anguilla anguilla)-Vibrio vulnificus interaction in the gills: Role of the RtxA13 toxin.</title>
        <authorList>
            <person name="Callol A."/>
            <person name="Pajuelo D."/>
            <person name="Ebbesson L."/>
            <person name="Teles M."/>
            <person name="MacKenzie S."/>
            <person name="Amaro C."/>
        </authorList>
    </citation>
    <scope>NUCLEOTIDE SEQUENCE</scope>
</reference>
<keyword evidence="1" id="KW-1133">Transmembrane helix</keyword>
<dbReference type="AlphaFoldDB" id="A0A0E9WE83"/>
<evidence type="ECO:0000313" key="2">
    <source>
        <dbReference type="EMBL" id="JAH88667.1"/>
    </source>
</evidence>